<gene>
    <name evidence="8" type="ORF">EMQ25_16605</name>
</gene>
<dbReference type="RefSeq" id="WP_127189726.1">
    <property type="nucleotide sequence ID" value="NZ_RZNJ01000007.1"/>
</dbReference>
<dbReference type="Proteomes" id="UP000281547">
    <property type="component" value="Unassembled WGS sequence"/>
</dbReference>
<evidence type="ECO:0000313" key="8">
    <source>
        <dbReference type="EMBL" id="RUT28591.1"/>
    </source>
</evidence>
<dbReference type="InterPro" id="IPR020471">
    <property type="entry name" value="AKR"/>
</dbReference>
<dbReference type="OrthoDB" id="9804790at2"/>
<feature type="active site" description="Proton donor" evidence="4">
    <location>
        <position position="43"/>
    </location>
</feature>
<evidence type="ECO:0000256" key="1">
    <source>
        <dbReference type="ARBA" id="ARBA00007905"/>
    </source>
</evidence>
<keyword evidence="9" id="KW-1185">Reference proteome</keyword>
<reference evidence="8 9" key="1">
    <citation type="journal article" date="2016" name="Int. J. Syst. Evol. Microbiol.">
        <title>Arsenicitalea aurantiaca gen. nov., sp. nov., a new member of the family Hyphomicrobiaceae, isolated from high-arsenic sediment.</title>
        <authorList>
            <person name="Mu Y."/>
            <person name="Zhou L."/>
            <person name="Zeng X.C."/>
            <person name="Liu L."/>
            <person name="Pan Y."/>
            <person name="Chen X."/>
            <person name="Wang J."/>
            <person name="Li S."/>
            <person name="Li W.J."/>
            <person name="Wang Y."/>
        </authorList>
    </citation>
    <scope>NUCLEOTIDE SEQUENCE [LARGE SCALE GENOMIC DNA]</scope>
    <source>
        <strain evidence="8 9">42-50</strain>
    </source>
</reference>
<dbReference type="SUPFAM" id="SSF51430">
    <property type="entry name" value="NAD(P)-linked oxidoreductase"/>
    <property type="match status" value="1"/>
</dbReference>
<sequence length="271" mass="29489">MAQTTTIPRLGLGTYGRTGPEGLDALLKAIEIGYRHLDTAQSYGTEENVGEAVKRSGLSRSELFVTTKVADTNLEATQFLPSVEKSLETLQLDHVDLLLIHWPSARDQVPFEVYMTGLAEAKARGWAKRIGVSNYPIADLERADPIVGKGEIETNQVEIHPYLQAPRLRDHARSKGLTLTAYMPLAKGKVSADPVLGEIAATHGVTAAAISLAFLMGEGHIVIPASGNTERLHDNFAARNVTLSADETDAIRALDRGERMINPEKSPKWDD</sequence>
<protein>
    <submittedName>
        <fullName evidence="8">Aldo/keto reductase</fullName>
    </submittedName>
</protein>
<dbReference type="InterPro" id="IPR023210">
    <property type="entry name" value="NADP_OxRdtase_dom"/>
</dbReference>
<dbReference type="AlphaFoldDB" id="A0A433X3G4"/>
<dbReference type="InterPro" id="IPR036812">
    <property type="entry name" value="NAD(P)_OxRdtase_dom_sf"/>
</dbReference>
<feature type="domain" description="NADP-dependent oxidoreductase" evidence="7">
    <location>
        <begin position="10"/>
        <end position="255"/>
    </location>
</feature>
<evidence type="ECO:0000256" key="4">
    <source>
        <dbReference type="PIRSR" id="PIRSR000097-1"/>
    </source>
</evidence>
<evidence type="ECO:0000256" key="6">
    <source>
        <dbReference type="PIRSR" id="PIRSR000097-3"/>
    </source>
</evidence>
<dbReference type="Gene3D" id="3.20.20.100">
    <property type="entry name" value="NADP-dependent oxidoreductase domain"/>
    <property type="match status" value="1"/>
</dbReference>
<feature type="site" description="Lowers pKa of active site Tyr" evidence="6">
    <location>
        <position position="68"/>
    </location>
</feature>
<dbReference type="PRINTS" id="PR00069">
    <property type="entry name" value="ALDKETRDTASE"/>
</dbReference>
<dbReference type="InterPro" id="IPR018170">
    <property type="entry name" value="Aldo/ket_reductase_CS"/>
</dbReference>
<dbReference type="PROSITE" id="PS00062">
    <property type="entry name" value="ALDOKETO_REDUCTASE_2"/>
    <property type="match status" value="1"/>
</dbReference>
<keyword evidence="2" id="KW-0521">NADP</keyword>
<keyword evidence="3" id="KW-0560">Oxidoreductase</keyword>
<dbReference type="PANTHER" id="PTHR43827:SF3">
    <property type="entry name" value="NADP-DEPENDENT OXIDOREDUCTASE DOMAIN-CONTAINING PROTEIN"/>
    <property type="match status" value="1"/>
</dbReference>
<dbReference type="PIRSF" id="PIRSF000097">
    <property type="entry name" value="AKR"/>
    <property type="match status" value="1"/>
</dbReference>
<evidence type="ECO:0000259" key="7">
    <source>
        <dbReference type="Pfam" id="PF00248"/>
    </source>
</evidence>
<dbReference type="EMBL" id="RZNJ01000007">
    <property type="protein sequence ID" value="RUT28591.1"/>
    <property type="molecule type" value="Genomic_DNA"/>
</dbReference>
<accession>A0A433X3G4</accession>
<dbReference type="PROSITE" id="PS00798">
    <property type="entry name" value="ALDOKETO_REDUCTASE_1"/>
    <property type="match status" value="1"/>
</dbReference>
<evidence type="ECO:0000256" key="3">
    <source>
        <dbReference type="ARBA" id="ARBA00023002"/>
    </source>
</evidence>
<name>A0A433X3G4_9HYPH</name>
<feature type="binding site" evidence="5">
    <location>
        <position position="101"/>
    </location>
    <ligand>
        <name>substrate</name>
    </ligand>
</feature>
<comment type="caution">
    <text evidence="8">The sequence shown here is derived from an EMBL/GenBank/DDBJ whole genome shotgun (WGS) entry which is preliminary data.</text>
</comment>
<evidence type="ECO:0000256" key="5">
    <source>
        <dbReference type="PIRSR" id="PIRSR000097-2"/>
    </source>
</evidence>
<dbReference type="PANTHER" id="PTHR43827">
    <property type="entry name" value="2,5-DIKETO-D-GLUCONIC ACID REDUCTASE"/>
    <property type="match status" value="1"/>
</dbReference>
<dbReference type="GO" id="GO:1990002">
    <property type="term" value="F:methylglyoxal reductase (NADPH) (acetol producing) activity"/>
    <property type="evidence" value="ECO:0007669"/>
    <property type="project" value="TreeGrafter"/>
</dbReference>
<comment type="similarity">
    <text evidence="1">Belongs to the aldo/keto reductase family.</text>
</comment>
<proteinExistence type="inferred from homology"/>
<evidence type="ECO:0000313" key="9">
    <source>
        <dbReference type="Proteomes" id="UP000281547"/>
    </source>
</evidence>
<organism evidence="8 9">
    <name type="scientific">Arsenicitalea aurantiaca</name>
    <dbReference type="NCBI Taxonomy" id="1783274"/>
    <lineage>
        <taxon>Bacteria</taxon>
        <taxon>Pseudomonadati</taxon>
        <taxon>Pseudomonadota</taxon>
        <taxon>Alphaproteobacteria</taxon>
        <taxon>Hyphomicrobiales</taxon>
        <taxon>Devosiaceae</taxon>
        <taxon>Arsenicitalea</taxon>
    </lineage>
</organism>
<dbReference type="GO" id="GO:0051596">
    <property type="term" value="P:methylglyoxal catabolic process"/>
    <property type="evidence" value="ECO:0007669"/>
    <property type="project" value="TreeGrafter"/>
</dbReference>
<evidence type="ECO:0000256" key="2">
    <source>
        <dbReference type="ARBA" id="ARBA00022857"/>
    </source>
</evidence>
<dbReference type="Pfam" id="PF00248">
    <property type="entry name" value="Aldo_ket_red"/>
    <property type="match status" value="1"/>
</dbReference>